<organism evidence="3 4">
    <name type="scientific">Cupriavidus yeoncheonensis</name>
    <dbReference type="NCBI Taxonomy" id="1462994"/>
    <lineage>
        <taxon>Bacteria</taxon>
        <taxon>Pseudomonadati</taxon>
        <taxon>Pseudomonadota</taxon>
        <taxon>Betaproteobacteria</taxon>
        <taxon>Burkholderiales</taxon>
        <taxon>Burkholderiaceae</taxon>
        <taxon>Cupriavidus</taxon>
    </lineage>
</organism>
<proteinExistence type="predicted"/>
<accession>A0A916IQE7</accession>
<keyword evidence="4" id="KW-1185">Reference proteome</keyword>
<feature type="region of interest" description="Disordered" evidence="1">
    <location>
        <begin position="39"/>
        <end position="68"/>
    </location>
</feature>
<keyword evidence="2" id="KW-0732">Signal</keyword>
<evidence type="ECO:0000256" key="2">
    <source>
        <dbReference type="SAM" id="SignalP"/>
    </source>
</evidence>
<evidence type="ECO:0008006" key="5">
    <source>
        <dbReference type="Google" id="ProtNLM"/>
    </source>
</evidence>
<feature type="chain" id="PRO_5038104617" description="Hydroxyquinol 1,2-dioxygenase" evidence="2">
    <location>
        <begin position="25"/>
        <end position="106"/>
    </location>
</feature>
<feature type="signal peptide" evidence="2">
    <location>
        <begin position="1"/>
        <end position="24"/>
    </location>
</feature>
<protein>
    <recommendedName>
        <fullName evidence="5">Hydroxyquinol 1,2-dioxygenase</fullName>
    </recommendedName>
</protein>
<dbReference type="EMBL" id="CAJPUY010000002">
    <property type="protein sequence ID" value="CAG2130393.1"/>
    <property type="molecule type" value="Genomic_DNA"/>
</dbReference>
<dbReference type="RefSeq" id="WP_211945811.1">
    <property type="nucleotide sequence ID" value="NZ_CAJPUY010000002.1"/>
</dbReference>
<dbReference type="AlphaFoldDB" id="A0A916IQE7"/>
<reference evidence="3" key="1">
    <citation type="submission" date="2021-03" db="EMBL/GenBank/DDBJ databases">
        <authorList>
            <person name="Peeters C."/>
        </authorList>
    </citation>
    <scope>NUCLEOTIDE SEQUENCE</scope>
    <source>
        <strain evidence="3">LMG 31506</strain>
    </source>
</reference>
<evidence type="ECO:0000256" key="1">
    <source>
        <dbReference type="SAM" id="MobiDB-lite"/>
    </source>
</evidence>
<name>A0A916IQE7_9BURK</name>
<gene>
    <name evidence="3" type="ORF">LMG31506_00806</name>
</gene>
<sequence>MTTNTAKRFVLAIALLAAAAGAQAAGLSHVGARDPFTDGARAVSDARDPYTEGARSVQEPRSPYVDGARNVDPYYDGARFVAGLDQKWPSDAPARNVDPYLDGALA</sequence>
<evidence type="ECO:0000313" key="4">
    <source>
        <dbReference type="Proteomes" id="UP000672934"/>
    </source>
</evidence>
<comment type="caution">
    <text evidence="3">The sequence shown here is derived from an EMBL/GenBank/DDBJ whole genome shotgun (WGS) entry which is preliminary data.</text>
</comment>
<evidence type="ECO:0000313" key="3">
    <source>
        <dbReference type="EMBL" id="CAG2130393.1"/>
    </source>
</evidence>
<dbReference type="Proteomes" id="UP000672934">
    <property type="component" value="Unassembled WGS sequence"/>
</dbReference>